<dbReference type="GO" id="GO:0005737">
    <property type="term" value="C:cytoplasm"/>
    <property type="evidence" value="ECO:0007669"/>
    <property type="project" value="UniProtKB-UniRule"/>
</dbReference>
<dbReference type="InterPro" id="IPR007476">
    <property type="entry name" value="RdgC"/>
</dbReference>
<dbReference type="HAMAP" id="MF_00194">
    <property type="entry name" value="RdgC"/>
    <property type="match status" value="1"/>
</dbReference>
<comment type="subcellular location">
    <subcellularLocation>
        <location evidence="1 6">Cytoplasm</location>
        <location evidence="1 6">Nucleoid</location>
    </subcellularLocation>
</comment>
<evidence type="ECO:0000256" key="1">
    <source>
        <dbReference type="ARBA" id="ARBA00004453"/>
    </source>
</evidence>
<dbReference type="NCBIfam" id="NF001461">
    <property type="entry name" value="PRK00321.1-2"/>
    <property type="match status" value="1"/>
</dbReference>
<dbReference type="PANTHER" id="PTHR38103">
    <property type="entry name" value="RECOMBINATION-ASSOCIATED PROTEIN RDGC"/>
    <property type="match status" value="1"/>
</dbReference>
<dbReference type="KEGG" id="emo:DM558_03690"/>
<dbReference type="GO" id="GO:0006310">
    <property type="term" value="P:DNA recombination"/>
    <property type="evidence" value="ECO:0007669"/>
    <property type="project" value="UniProtKB-UniRule"/>
</dbReference>
<evidence type="ECO:0000256" key="6">
    <source>
        <dbReference type="HAMAP-Rule" id="MF_00194"/>
    </source>
</evidence>
<sequence length="306" mass="34426">MWFRNLLVYRLTQSVSLNEETLIKALETKLAKPCTFQELSTYGFIAPFGKSEEASLTHVSQDFYLIAARKEERILPASVVKEALQEKVDVIEARDARKVYKKEKDQLKDEVIQDLLPRAFSRKKVTYAVIAPSLGLIFVDTTSTAKAEELLSTLREALGGLPLRPMSVKVAPSATLTDWVKSQKASDGFHVLEDCELRDTFEDGGIIRCKRQDLSSDEIQTHLKSGKVITQLALMWQDKLSFVLDDKLAIKRIKFEDLLLDEADKEGGDDEVSQFDATFLLMMMTFSEFLPALLEALGGEEQPLGI</sequence>
<dbReference type="Proteomes" id="UP000273143">
    <property type="component" value="Chromosome"/>
</dbReference>
<dbReference type="EMBL" id="CP029822">
    <property type="protein sequence ID" value="AZS49931.1"/>
    <property type="molecule type" value="Genomic_DNA"/>
</dbReference>
<dbReference type="GO" id="GO:0000018">
    <property type="term" value="P:regulation of DNA recombination"/>
    <property type="evidence" value="ECO:0007669"/>
    <property type="project" value="TreeGrafter"/>
</dbReference>
<dbReference type="NCBIfam" id="NF001464">
    <property type="entry name" value="PRK00321.1-5"/>
    <property type="match status" value="1"/>
</dbReference>
<dbReference type="GO" id="GO:0043590">
    <property type="term" value="C:bacterial nucleoid"/>
    <property type="evidence" value="ECO:0007669"/>
    <property type="project" value="TreeGrafter"/>
</dbReference>
<dbReference type="RefSeq" id="WP_127162101.1">
    <property type="nucleotide sequence ID" value="NZ_CP029822.1"/>
</dbReference>
<evidence type="ECO:0000256" key="4">
    <source>
        <dbReference type="ARBA" id="ARBA00022490"/>
    </source>
</evidence>
<protein>
    <recommendedName>
        <fullName evidence="3 6">Recombination-associated protein RdgC</fullName>
    </recommendedName>
</protein>
<comment type="function">
    <text evidence="6">May be involved in recombination.</text>
</comment>
<evidence type="ECO:0000256" key="5">
    <source>
        <dbReference type="ARBA" id="ARBA00023172"/>
    </source>
</evidence>
<proteinExistence type="inferred from homology"/>
<dbReference type="AlphaFoldDB" id="A0A3S9XC52"/>
<keyword evidence="8" id="KW-1185">Reference proteome</keyword>
<comment type="similarity">
    <text evidence="2 6">Belongs to the RdgC family.</text>
</comment>
<organism evidence="7 8">
    <name type="scientific">Entomomonas moraniae</name>
    <dbReference type="NCBI Taxonomy" id="2213226"/>
    <lineage>
        <taxon>Bacteria</taxon>
        <taxon>Pseudomonadati</taxon>
        <taxon>Pseudomonadota</taxon>
        <taxon>Gammaproteobacteria</taxon>
        <taxon>Pseudomonadales</taxon>
        <taxon>Pseudomonadaceae</taxon>
        <taxon>Entomomonas</taxon>
    </lineage>
</organism>
<name>A0A3S9XC52_9GAMM</name>
<reference evidence="8" key="1">
    <citation type="submission" date="2018-06" db="EMBL/GenBank/DDBJ databases">
        <title>Complete genome of Pseudomonas insecticola strain QZS01.</title>
        <authorList>
            <person name="Wang J."/>
            <person name="Su Q."/>
        </authorList>
    </citation>
    <scope>NUCLEOTIDE SEQUENCE [LARGE SCALE GENOMIC DNA]</scope>
    <source>
        <strain evidence="8">QZS01</strain>
    </source>
</reference>
<dbReference type="Pfam" id="PF04381">
    <property type="entry name" value="RdgC"/>
    <property type="match status" value="1"/>
</dbReference>
<evidence type="ECO:0000313" key="7">
    <source>
        <dbReference type="EMBL" id="AZS49931.1"/>
    </source>
</evidence>
<keyword evidence="5 6" id="KW-0233">DNA recombination</keyword>
<dbReference type="PANTHER" id="PTHR38103:SF1">
    <property type="entry name" value="RECOMBINATION-ASSOCIATED PROTEIN RDGC"/>
    <property type="match status" value="1"/>
</dbReference>
<evidence type="ECO:0000313" key="8">
    <source>
        <dbReference type="Proteomes" id="UP000273143"/>
    </source>
</evidence>
<dbReference type="GO" id="GO:0003690">
    <property type="term" value="F:double-stranded DNA binding"/>
    <property type="evidence" value="ECO:0007669"/>
    <property type="project" value="TreeGrafter"/>
</dbReference>
<dbReference type="NCBIfam" id="NF001462">
    <property type="entry name" value="PRK00321.1-3"/>
    <property type="match status" value="1"/>
</dbReference>
<evidence type="ECO:0000256" key="3">
    <source>
        <dbReference type="ARBA" id="ARBA00022296"/>
    </source>
</evidence>
<accession>A0A3S9XC52</accession>
<gene>
    <name evidence="6 7" type="primary">rdgC</name>
    <name evidence="7" type="ORF">DM558_03690</name>
</gene>
<keyword evidence="4 6" id="KW-0963">Cytoplasm</keyword>
<evidence type="ECO:0000256" key="2">
    <source>
        <dbReference type="ARBA" id="ARBA00008657"/>
    </source>
</evidence>